<organism evidence="1 2">
    <name type="scientific">Lapidilactobacillus gannanensis</name>
    <dbReference type="NCBI Taxonomy" id="2486002"/>
    <lineage>
        <taxon>Bacteria</taxon>
        <taxon>Bacillati</taxon>
        <taxon>Bacillota</taxon>
        <taxon>Bacilli</taxon>
        <taxon>Lactobacillales</taxon>
        <taxon>Lactobacillaceae</taxon>
        <taxon>Lapidilactobacillus</taxon>
    </lineage>
</organism>
<evidence type="ECO:0000313" key="1">
    <source>
        <dbReference type="EMBL" id="MFD1410104.1"/>
    </source>
</evidence>
<dbReference type="RefSeq" id="WP_125650956.1">
    <property type="nucleotide sequence ID" value="NZ_JBHTOH010000007.1"/>
</dbReference>
<reference evidence="2" key="1">
    <citation type="journal article" date="2019" name="Int. J. Syst. Evol. Microbiol.">
        <title>The Global Catalogue of Microorganisms (GCM) 10K type strain sequencing project: providing services to taxonomists for standard genome sequencing and annotation.</title>
        <authorList>
            <consortium name="The Broad Institute Genomics Platform"/>
            <consortium name="The Broad Institute Genome Sequencing Center for Infectious Disease"/>
            <person name="Wu L."/>
            <person name="Ma J."/>
        </authorList>
    </citation>
    <scope>NUCLEOTIDE SEQUENCE [LARGE SCALE GENOMIC DNA]</scope>
    <source>
        <strain evidence="2">CCM 8937</strain>
    </source>
</reference>
<sequence length="180" mass="20849">MTIEQVKVPSTNKRTITAGLTAALDQLGLIHGAIKRAGVWRHHQDYDDFLQEALLVYAQAYQQYPGDPEHDQQFLPYVFQQICWRMTDLLRYQQRRQMADLPAELPGKLPDFGDHSVVLILLNQLTQQGSQVDQLIIREHFILGRPLSAVATQYQLSPRTLRARRCYLRQRLAKQLATRQ</sequence>
<dbReference type="InterPro" id="IPR013325">
    <property type="entry name" value="RNA_pol_sigma_r2"/>
</dbReference>
<dbReference type="EMBL" id="JBHTOH010000007">
    <property type="protein sequence ID" value="MFD1410104.1"/>
    <property type="molecule type" value="Genomic_DNA"/>
</dbReference>
<dbReference type="Proteomes" id="UP001597191">
    <property type="component" value="Unassembled WGS sequence"/>
</dbReference>
<accession>A0ABW4BJK7</accession>
<proteinExistence type="predicted"/>
<comment type="caution">
    <text evidence="1">The sequence shown here is derived from an EMBL/GenBank/DDBJ whole genome shotgun (WGS) entry which is preliminary data.</text>
</comment>
<name>A0ABW4BJK7_9LACO</name>
<dbReference type="SUPFAM" id="SSF88946">
    <property type="entry name" value="Sigma2 domain of RNA polymerase sigma factors"/>
    <property type="match status" value="1"/>
</dbReference>
<protein>
    <submittedName>
        <fullName evidence="1">Sigma-70 family RNA polymerase sigma factor</fullName>
    </submittedName>
</protein>
<evidence type="ECO:0000313" key="2">
    <source>
        <dbReference type="Proteomes" id="UP001597191"/>
    </source>
</evidence>
<gene>
    <name evidence="1" type="ORF">ACFQ4R_00460</name>
</gene>
<keyword evidence="2" id="KW-1185">Reference proteome</keyword>